<evidence type="ECO:0008006" key="6">
    <source>
        <dbReference type="Google" id="ProtNLM"/>
    </source>
</evidence>
<dbReference type="RefSeq" id="XP_001690925.2">
    <property type="nucleotide sequence ID" value="XM_001690873.2"/>
</dbReference>
<comment type="similarity">
    <text evidence="1">Belongs to the AB hydrolase superfamily. AB hydrolase 4 family.</text>
</comment>
<dbReference type="Gene3D" id="3.40.50.1820">
    <property type="entry name" value="alpha/beta hydrolase"/>
    <property type="match status" value="2"/>
</dbReference>
<dbReference type="KEGG" id="cre:CHLRE_12g489200v5"/>
<keyword evidence="3" id="KW-1133">Transmembrane helix</keyword>
<evidence type="ECO:0000256" key="1">
    <source>
        <dbReference type="ARBA" id="ARBA00010884"/>
    </source>
</evidence>
<dbReference type="InterPro" id="IPR050960">
    <property type="entry name" value="AB_hydrolase_4_sf"/>
</dbReference>
<proteinExistence type="inferred from homology"/>
<feature type="compositionally biased region" description="Low complexity" evidence="2">
    <location>
        <begin position="575"/>
        <end position="595"/>
    </location>
</feature>
<dbReference type="EMBL" id="CM008973">
    <property type="protein sequence ID" value="PNW74637.1"/>
    <property type="molecule type" value="Genomic_DNA"/>
</dbReference>
<evidence type="ECO:0000256" key="3">
    <source>
        <dbReference type="SAM" id="Phobius"/>
    </source>
</evidence>
<evidence type="ECO:0000256" key="2">
    <source>
        <dbReference type="SAM" id="MobiDB-lite"/>
    </source>
</evidence>
<evidence type="ECO:0000313" key="4">
    <source>
        <dbReference type="EMBL" id="PNW74637.1"/>
    </source>
</evidence>
<dbReference type="PaxDb" id="3055-EDP05371"/>
<feature type="transmembrane region" description="Helical" evidence="3">
    <location>
        <begin position="12"/>
        <end position="32"/>
    </location>
</feature>
<dbReference type="ExpressionAtlas" id="A0A2K3D289">
    <property type="expression patterns" value="baseline and differential"/>
</dbReference>
<dbReference type="PANTHER" id="PTHR10794:SF84">
    <property type="entry name" value="ESTERASE_LIPASE_THIOESTERASE FAMILY PROTEIN"/>
    <property type="match status" value="1"/>
</dbReference>
<dbReference type="InterPro" id="IPR029058">
    <property type="entry name" value="AB_hydrolase_fold"/>
</dbReference>
<protein>
    <recommendedName>
        <fullName evidence="6">AB hydrolase-1 domain-containing protein</fullName>
    </recommendedName>
</protein>
<sequence>MQHKRGPAMWCKACFFLLAVWEAIWGLLWYFATLGQWTTHEEPRITAAPTPINQRILSACTRLRAFRACPWASGAAAQMVVANLKPSPMRSPFSRENLVLEDGVLVALDWQHAGPDGTPELAEDAPLVVCAHGLGGDSTSTYLRVFAEVCRERGWRCVVYNRRGHARMSVLPSMTSLATAAAGMATGSQGNDGSISSRTQKHDGCLSSGEAAVGNTGGRGLTLNQSRKETVALQGETAAAYVGGRGEEVLYDLGRTASEENSASGGEDVGGYLARAATPDDLDLSIAVTTAAQVAATQSAASVAAASGGGAVAEATVTVVGGASSTGGPGSVATAKATVKVAKIFPKHSDIADMEEVVAHICRRFPGAPKVLVGFSAGSNLTVQYCGAVNTYPHNPFLAAVSISNAHNLMKATRLLKARPLSDAMMTAFLQEKLWEGLTDIRIMAERHGVQLDFRRLMSTCHFREFEELLICPIYGYASLDEYYREVSSGKDFEHVRLPLLSLANLDDPIIHPSMTEVAVEAARQNPHVISVVTQRGGHLGWQHGWACEPWMHQLLEQFVGEVLRMHYEQGGSGAAEVEQQQEAQQAMQAPVAAGREGSQDGNGGPGVGGLRYRRTVPSARA</sequence>
<keyword evidence="3" id="KW-0812">Transmembrane</keyword>
<dbReference type="GO" id="GO:0006629">
    <property type="term" value="P:lipid metabolic process"/>
    <property type="evidence" value="ECO:0000318"/>
    <property type="project" value="GO_Central"/>
</dbReference>
<dbReference type="GeneID" id="5716681"/>
<name>A0A2K3D289_CHLRE</name>
<accession>A0A2K3D289</accession>
<keyword evidence="3" id="KW-0472">Membrane</keyword>
<dbReference type="Gramene" id="PNW74637">
    <property type="protein sequence ID" value="PNW74637"/>
    <property type="gene ID" value="CHLRE_12g489200v5"/>
</dbReference>
<gene>
    <name evidence="4" type="ORF">CHLRE_12g489200v5</name>
</gene>
<feature type="compositionally biased region" description="Gly residues" evidence="2">
    <location>
        <begin position="601"/>
        <end position="610"/>
    </location>
</feature>
<feature type="region of interest" description="Disordered" evidence="2">
    <location>
        <begin position="574"/>
        <end position="622"/>
    </location>
</feature>
<dbReference type="SUPFAM" id="SSF53474">
    <property type="entry name" value="alpha/beta-Hydrolases"/>
    <property type="match status" value="1"/>
</dbReference>
<reference evidence="4 5" key="1">
    <citation type="journal article" date="2007" name="Science">
        <title>The Chlamydomonas genome reveals the evolution of key animal and plant functions.</title>
        <authorList>
            <person name="Merchant S.S."/>
            <person name="Prochnik S.E."/>
            <person name="Vallon O."/>
            <person name="Harris E.H."/>
            <person name="Karpowicz S.J."/>
            <person name="Witman G.B."/>
            <person name="Terry A."/>
            <person name="Salamov A."/>
            <person name="Fritz-Laylin L.K."/>
            <person name="Marechal-Drouard L."/>
            <person name="Marshall W.F."/>
            <person name="Qu L.H."/>
            <person name="Nelson D.R."/>
            <person name="Sanderfoot A.A."/>
            <person name="Spalding M.H."/>
            <person name="Kapitonov V.V."/>
            <person name="Ren Q."/>
            <person name="Ferris P."/>
            <person name="Lindquist E."/>
            <person name="Shapiro H."/>
            <person name="Lucas S.M."/>
            <person name="Grimwood J."/>
            <person name="Schmutz J."/>
            <person name="Cardol P."/>
            <person name="Cerutti H."/>
            <person name="Chanfreau G."/>
            <person name="Chen C.L."/>
            <person name="Cognat V."/>
            <person name="Croft M.T."/>
            <person name="Dent R."/>
            <person name="Dutcher S."/>
            <person name="Fernandez E."/>
            <person name="Fukuzawa H."/>
            <person name="Gonzalez-Ballester D."/>
            <person name="Gonzalez-Halphen D."/>
            <person name="Hallmann A."/>
            <person name="Hanikenne M."/>
            <person name="Hippler M."/>
            <person name="Inwood W."/>
            <person name="Jabbari K."/>
            <person name="Kalanon M."/>
            <person name="Kuras R."/>
            <person name="Lefebvre P.A."/>
            <person name="Lemaire S.D."/>
            <person name="Lobanov A.V."/>
            <person name="Lohr M."/>
            <person name="Manuell A."/>
            <person name="Meier I."/>
            <person name="Mets L."/>
            <person name="Mittag M."/>
            <person name="Mittelmeier T."/>
            <person name="Moroney J.V."/>
            <person name="Moseley J."/>
            <person name="Napoli C."/>
            <person name="Nedelcu A.M."/>
            <person name="Niyogi K."/>
            <person name="Novoselov S.V."/>
            <person name="Paulsen I.T."/>
            <person name="Pazour G."/>
            <person name="Purton S."/>
            <person name="Ral J.P."/>
            <person name="Riano-Pachon D.M."/>
            <person name="Riekhof W."/>
            <person name="Rymarquis L."/>
            <person name="Schroda M."/>
            <person name="Stern D."/>
            <person name="Umen J."/>
            <person name="Willows R."/>
            <person name="Wilson N."/>
            <person name="Zimmer S.L."/>
            <person name="Allmer J."/>
            <person name="Balk J."/>
            <person name="Bisova K."/>
            <person name="Chen C.J."/>
            <person name="Elias M."/>
            <person name="Gendler K."/>
            <person name="Hauser C."/>
            <person name="Lamb M.R."/>
            <person name="Ledford H."/>
            <person name="Long J.C."/>
            <person name="Minagawa J."/>
            <person name="Page M.D."/>
            <person name="Pan J."/>
            <person name="Pootakham W."/>
            <person name="Roje S."/>
            <person name="Rose A."/>
            <person name="Stahlberg E."/>
            <person name="Terauchi A.M."/>
            <person name="Yang P."/>
            <person name="Ball S."/>
            <person name="Bowler C."/>
            <person name="Dieckmann C.L."/>
            <person name="Gladyshev V.N."/>
            <person name="Green P."/>
            <person name="Jorgensen R."/>
            <person name="Mayfield S."/>
            <person name="Mueller-Roeber B."/>
            <person name="Rajamani S."/>
            <person name="Sayre R.T."/>
            <person name="Brokstein P."/>
            <person name="Dubchak I."/>
            <person name="Goodstein D."/>
            <person name="Hornick L."/>
            <person name="Huang Y.W."/>
            <person name="Jhaveri J."/>
            <person name="Luo Y."/>
            <person name="Martinez D."/>
            <person name="Ngau W.C."/>
            <person name="Otillar B."/>
            <person name="Poliakov A."/>
            <person name="Porter A."/>
            <person name="Szajkowski L."/>
            <person name="Werner G."/>
            <person name="Zhou K."/>
            <person name="Grigoriev I.V."/>
            <person name="Rokhsar D.S."/>
            <person name="Grossman A.R."/>
        </authorList>
    </citation>
    <scope>NUCLEOTIDE SEQUENCE [LARGE SCALE GENOMIC DNA]</scope>
    <source>
        <strain evidence="5">CC-503</strain>
    </source>
</reference>
<dbReference type="OMA" id="LTDIRIM"/>
<dbReference type="AlphaFoldDB" id="A0A2K3D289"/>
<dbReference type="GO" id="GO:0047372">
    <property type="term" value="F:monoacylglycerol lipase activity"/>
    <property type="evidence" value="ECO:0000318"/>
    <property type="project" value="GO_Central"/>
</dbReference>
<dbReference type="OrthoDB" id="247542at2759"/>
<dbReference type="InParanoid" id="A0A2K3D289"/>
<dbReference type="GO" id="GO:0034338">
    <property type="term" value="F:short-chain carboxylesterase activity"/>
    <property type="evidence" value="ECO:0000318"/>
    <property type="project" value="GO_Central"/>
</dbReference>
<dbReference type="PANTHER" id="PTHR10794">
    <property type="entry name" value="ABHYDROLASE DOMAIN-CONTAINING PROTEIN"/>
    <property type="match status" value="1"/>
</dbReference>
<organism evidence="4 5">
    <name type="scientific">Chlamydomonas reinhardtii</name>
    <name type="common">Chlamydomonas smithii</name>
    <dbReference type="NCBI Taxonomy" id="3055"/>
    <lineage>
        <taxon>Eukaryota</taxon>
        <taxon>Viridiplantae</taxon>
        <taxon>Chlorophyta</taxon>
        <taxon>core chlorophytes</taxon>
        <taxon>Chlorophyceae</taxon>
        <taxon>CS clade</taxon>
        <taxon>Chlamydomonadales</taxon>
        <taxon>Chlamydomonadaceae</taxon>
        <taxon>Chlamydomonas</taxon>
    </lineage>
</organism>
<evidence type="ECO:0000313" key="5">
    <source>
        <dbReference type="Proteomes" id="UP000006906"/>
    </source>
</evidence>
<keyword evidence="5" id="KW-1185">Reference proteome</keyword>
<dbReference type="Proteomes" id="UP000006906">
    <property type="component" value="Chromosome 12"/>
</dbReference>